<dbReference type="RefSeq" id="WP_013375238.1">
    <property type="nucleotide sequence ID" value="NC_014623.1"/>
</dbReference>
<keyword evidence="3 6" id="KW-0949">S-adenosyl-L-methionine</keyword>
<organism evidence="10 11">
    <name type="scientific">Stigmatella aurantiaca (strain DW4/3-1)</name>
    <dbReference type="NCBI Taxonomy" id="378806"/>
    <lineage>
        <taxon>Bacteria</taxon>
        <taxon>Pseudomonadati</taxon>
        <taxon>Myxococcota</taxon>
        <taxon>Myxococcia</taxon>
        <taxon>Myxococcales</taxon>
        <taxon>Cystobacterineae</taxon>
        <taxon>Archangiaceae</taxon>
        <taxon>Stigmatella</taxon>
    </lineage>
</organism>
<dbReference type="GO" id="GO:0009307">
    <property type="term" value="P:DNA restriction-modification system"/>
    <property type="evidence" value="ECO:0007669"/>
    <property type="project" value="UniProtKB-KW"/>
</dbReference>
<evidence type="ECO:0000313" key="10">
    <source>
        <dbReference type="EMBL" id="ADO70245.1"/>
    </source>
</evidence>
<dbReference type="Gene3D" id="3.40.50.150">
    <property type="entry name" value="Vaccinia Virus protein VP39"/>
    <property type="match status" value="1"/>
</dbReference>
<dbReference type="GO" id="GO:0003886">
    <property type="term" value="F:DNA (cytosine-5-)-methyltransferase activity"/>
    <property type="evidence" value="ECO:0007669"/>
    <property type="project" value="UniProtKB-EC"/>
</dbReference>
<evidence type="ECO:0000256" key="2">
    <source>
        <dbReference type="ARBA" id="ARBA00022679"/>
    </source>
</evidence>
<keyword evidence="11" id="KW-1185">Reference proteome</keyword>
<evidence type="ECO:0000256" key="1">
    <source>
        <dbReference type="ARBA" id="ARBA00022603"/>
    </source>
</evidence>
<dbReference type="Gene3D" id="3.90.120.10">
    <property type="entry name" value="DNA Methylase, subunit A, domain 2"/>
    <property type="match status" value="1"/>
</dbReference>
<gene>
    <name evidence="10" type="ordered locus">STAUR_2441</name>
</gene>
<dbReference type="Proteomes" id="UP000001351">
    <property type="component" value="Chromosome"/>
</dbReference>
<dbReference type="PANTHER" id="PTHR10629">
    <property type="entry name" value="CYTOSINE-SPECIFIC METHYLTRANSFERASE"/>
    <property type="match status" value="1"/>
</dbReference>
<dbReference type="EMBL" id="CP002271">
    <property type="protein sequence ID" value="ADO70245.1"/>
    <property type="molecule type" value="Genomic_DNA"/>
</dbReference>
<dbReference type="InterPro" id="IPR018117">
    <property type="entry name" value="C5_DNA_meth_AS"/>
</dbReference>
<evidence type="ECO:0000313" key="11">
    <source>
        <dbReference type="Proteomes" id="UP000001351"/>
    </source>
</evidence>
<proteinExistence type="inferred from homology"/>
<keyword evidence="1 6" id="KW-0489">Methyltransferase</keyword>
<dbReference type="GO" id="GO:0003677">
    <property type="term" value="F:DNA binding"/>
    <property type="evidence" value="ECO:0007669"/>
    <property type="project" value="TreeGrafter"/>
</dbReference>
<dbReference type="InterPro" id="IPR001525">
    <property type="entry name" value="C5_MeTfrase"/>
</dbReference>
<dbReference type="STRING" id="378806.STAUR_2441"/>
<keyword evidence="2 6" id="KW-0808">Transferase</keyword>
<dbReference type="KEGG" id="sur:STAUR_2441"/>
<dbReference type="NCBIfam" id="TIGR00675">
    <property type="entry name" value="dcm"/>
    <property type="match status" value="1"/>
</dbReference>
<keyword evidence="4" id="KW-0680">Restriction system</keyword>
<dbReference type="InterPro" id="IPR029063">
    <property type="entry name" value="SAM-dependent_MTases_sf"/>
</dbReference>
<comment type="similarity">
    <text evidence="6 7">Belongs to the class I-like SAM-binding methyltransferase superfamily. C5-methyltransferase family.</text>
</comment>
<evidence type="ECO:0000256" key="9">
    <source>
        <dbReference type="SAM" id="MobiDB-lite"/>
    </source>
</evidence>
<reference evidence="10 11" key="1">
    <citation type="journal article" date="2011" name="Mol. Biol. Evol.">
        <title>Comparative genomic analysis of fruiting body formation in Myxococcales.</title>
        <authorList>
            <person name="Huntley S."/>
            <person name="Hamann N."/>
            <person name="Wegener-Feldbrugge S."/>
            <person name="Treuner-Lange A."/>
            <person name="Kube M."/>
            <person name="Reinhardt R."/>
            <person name="Klages S."/>
            <person name="Muller R."/>
            <person name="Ronning C.M."/>
            <person name="Nierman W.C."/>
            <person name="Sogaard-Andersen L."/>
        </authorList>
    </citation>
    <scope>NUCLEOTIDE SEQUENCE [LARGE SCALE GENOMIC DNA]</scope>
    <source>
        <strain evidence="10 11">DW4/3-1</strain>
    </source>
</reference>
<dbReference type="PROSITE" id="PS51679">
    <property type="entry name" value="SAM_MT_C5"/>
    <property type="match status" value="1"/>
</dbReference>
<dbReference type="EC" id="2.1.1.37" evidence="8"/>
<dbReference type="REBASE" id="28452">
    <property type="entry name" value="M.SauDWORF2441P"/>
</dbReference>
<dbReference type="GO" id="GO:0044027">
    <property type="term" value="P:negative regulation of gene expression via chromosomal CpG island methylation"/>
    <property type="evidence" value="ECO:0007669"/>
    <property type="project" value="TreeGrafter"/>
</dbReference>
<dbReference type="eggNOG" id="COG0270">
    <property type="taxonomic scope" value="Bacteria"/>
</dbReference>
<dbReference type="PRINTS" id="PR00105">
    <property type="entry name" value="C5METTRFRASE"/>
</dbReference>
<name>E3FGB0_STIAD</name>
<evidence type="ECO:0000256" key="4">
    <source>
        <dbReference type="ARBA" id="ARBA00022747"/>
    </source>
</evidence>
<dbReference type="GO" id="GO:0032259">
    <property type="term" value="P:methylation"/>
    <property type="evidence" value="ECO:0007669"/>
    <property type="project" value="UniProtKB-KW"/>
</dbReference>
<dbReference type="AlphaFoldDB" id="E3FGB0"/>
<feature type="active site" evidence="6">
    <location>
        <position position="83"/>
    </location>
</feature>
<protein>
    <recommendedName>
        <fullName evidence="8">Cytosine-specific methyltransferase</fullName>
        <ecNumber evidence="8">2.1.1.37</ecNumber>
    </recommendedName>
</protein>
<dbReference type="InterPro" id="IPR050390">
    <property type="entry name" value="C5-Methyltransferase"/>
</dbReference>
<evidence type="ECO:0000256" key="8">
    <source>
        <dbReference type="RuleBase" id="RU000417"/>
    </source>
</evidence>
<dbReference type="PROSITE" id="PS00094">
    <property type="entry name" value="C5_MTASE_1"/>
    <property type="match status" value="1"/>
</dbReference>
<dbReference type="Pfam" id="PF00145">
    <property type="entry name" value="DNA_methylase"/>
    <property type="match status" value="1"/>
</dbReference>
<evidence type="ECO:0000256" key="7">
    <source>
        <dbReference type="RuleBase" id="RU000416"/>
    </source>
</evidence>
<comment type="catalytic activity">
    <reaction evidence="5 8">
        <text>a 2'-deoxycytidine in DNA + S-adenosyl-L-methionine = a 5-methyl-2'-deoxycytidine in DNA + S-adenosyl-L-homocysteine + H(+)</text>
        <dbReference type="Rhea" id="RHEA:13681"/>
        <dbReference type="Rhea" id="RHEA-COMP:11369"/>
        <dbReference type="Rhea" id="RHEA-COMP:11370"/>
        <dbReference type="ChEBI" id="CHEBI:15378"/>
        <dbReference type="ChEBI" id="CHEBI:57856"/>
        <dbReference type="ChEBI" id="CHEBI:59789"/>
        <dbReference type="ChEBI" id="CHEBI:85452"/>
        <dbReference type="ChEBI" id="CHEBI:85454"/>
        <dbReference type="EC" id="2.1.1.37"/>
    </reaction>
</comment>
<evidence type="ECO:0000256" key="6">
    <source>
        <dbReference type="PROSITE-ProRule" id="PRU01016"/>
    </source>
</evidence>
<dbReference type="SUPFAM" id="SSF53335">
    <property type="entry name" value="S-adenosyl-L-methionine-dependent methyltransferases"/>
    <property type="match status" value="1"/>
</dbReference>
<dbReference type="HOGENOM" id="CLU_006958_2_0_7"/>
<accession>E3FGB0</accession>
<dbReference type="OrthoDB" id="9813719at2"/>
<sequence length="421" mass="46167">MTKPKVISLFSGAGGLDYGFEAAGFETAVALEMDHACCETLRENRPSWTVMETDILKVRGKDVLKAAGLKIGEADVLIGGPPCQPFSKAGYWARGDALRLSDPRAATLAAYLRMLEETKPRALLLENVEGLAYRGKDEGLRLILDEIEAINGRIGTKYRPVFQVVNAASYGVPQLRKRLIIVGARDGKVFNVPSPTHRVSVTESDPADLHLAPPHTAWDALGDLVLDPEEDVAATGHWADLLPSIPEGSNYLWHTDRGGGVPLFGWRRRYWSFLLKLAKNLPSWTVQAQPGPAIGPFHWDNRRLSMRELCRIQTFPDDVVVRGSRHVVQKQIGNAVPSLLAEVFARAIGAQLLGMRSSEKPLLMPPRREPSEASRPTRRIPAKYKVLVGNDSAHPGPGQGRGALEARGARQAARLEDLPMV</sequence>
<evidence type="ECO:0000256" key="3">
    <source>
        <dbReference type="ARBA" id="ARBA00022691"/>
    </source>
</evidence>
<evidence type="ECO:0000256" key="5">
    <source>
        <dbReference type="ARBA" id="ARBA00047422"/>
    </source>
</evidence>
<dbReference type="PANTHER" id="PTHR10629:SF52">
    <property type="entry name" value="DNA (CYTOSINE-5)-METHYLTRANSFERASE 1"/>
    <property type="match status" value="1"/>
</dbReference>
<feature type="region of interest" description="Disordered" evidence="9">
    <location>
        <begin position="359"/>
        <end position="410"/>
    </location>
</feature>